<feature type="chain" id="PRO_5031171386" evidence="1">
    <location>
        <begin position="27"/>
        <end position="63"/>
    </location>
</feature>
<sequence length="63" mass="7171">MTKTIKLVSYIILFTFLFIVVTDVSAGKWTQVECKRTSDCPPQLCFPPLIVRCYAHKCVCNEA</sequence>
<keyword evidence="1" id="KW-0732">Signal</keyword>
<proteinExistence type="evidence at transcript level"/>
<evidence type="ECO:0000256" key="1">
    <source>
        <dbReference type="SAM" id="SignalP"/>
    </source>
</evidence>
<dbReference type="EMBL" id="MT371148">
    <property type="protein sequence ID" value="QQO74666.1"/>
    <property type="molecule type" value="mRNA"/>
</dbReference>
<feature type="domain" description="Late nodulin" evidence="2">
    <location>
        <begin position="1"/>
        <end position="58"/>
    </location>
</feature>
<protein>
    <submittedName>
        <fullName evidence="3">Nodule-specific cysteine-rich peptide G50</fullName>
    </submittedName>
</protein>
<dbReference type="AlphaFoldDB" id="A0A7T8DVL5"/>
<dbReference type="InterPro" id="IPR009810">
    <property type="entry name" value="Nodulin_late_dom"/>
</dbReference>
<accession>A0A7T8DVL5</accession>
<evidence type="ECO:0000259" key="2">
    <source>
        <dbReference type="Pfam" id="PF07127"/>
    </source>
</evidence>
<organism evidence="3">
    <name type="scientific">Pisum sativum</name>
    <name type="common">Garden pea</name>
    <name type="synonym">Lathyrus oleraceus</name>
    <dbReference type="NCBI Taxonomy" id="3888"/>
    <lineage>
        <taxon>Eukaryota</taxon>
        <taxon>Viridiplantae</taxon>
        <taxon>Streptophyta</taxon>
        <taxon>Embryophyta</taxon>
        <taxon>Tracheophyta</taxon>
        <taxon>Spermatophyta</taxon>
        <taxon>Magnoliopsida</taxon>
        <taxon>eudicotyledons</taxon>
        <taxon>Gunneridae</taxon>
        <taxon>Pentapetalae</taxon>
        <taxon>rosids</taxon>
        <taxon>fabids</taxon>
        <taxon>Fabales</taxon>
        <taxon>Fabaceae</taxon>
        <taxon>Papilionoideae</taxon>
        <taxon>50 kb inversion clade</taxon>
        <taxon>NPAAA clade</taxon>
        <taxon>Hologalegina</taxon>
        <taxon>IRL clade</taxon>
        <taxon>Fabeae</taxon>
        <taxon>Lathyrus</taxon>
    </lineage>
</organism>
<evidence type="ECO:0000313" key="3">
    <source>
        <dbReference type="EMBL" id="QQO74666.1"/>
    </source>
</evidence>
<name>A0A7T8DVL5_PEA</name>
<dbReference type="Pfam" id="PF07127">
    <property type="entry name" value="Nodulin_late"/>
    <property type="match status" value="1"/>
</dbReference>
<reference evidence="3" key="1">
    <citation type="journal article" date="2020" name="Mol. Cell">
        <title>Proteome analysis reveals a significant host-specific response in Rhizobium leguminosarum bv viciae endosymbiotic cells.</title>
        <authorList>
            <person name="Duran D."/>
            <person name="Albareda M."/>
            <person name="Marina A."/>
            <person name="Garcia C."/>
            <person name="Ruiz-Argueso T."/>
            <person name="Palacios J."/>
        </authorList>
    </citation>
    <scope>NUCLEOTIDE SEQUENCE</scope>
    <source>
        <tissue evidence="3">Root nodules</tissue>
    </source>
</reference>
<feature type="signal peptide" evidence="1">
    <location>
        <begin position="1"/>
        <end position="26"/>
    </location>
</feature>
<dbReference type="GO" id="GO:0046872">
    <property type="term" value="F:metal ion binding"/>
    <property type="evidence" value="ECO:0007669"/>
    <property type="project" value="InterPro"/>
</dbReference>